<dbReference type="InterPro" id="IPR029039">
    <property type="entry name" value="Flavoprotein-like_sf"/>
</dbReference>
<dbReference type="GO" id="GO:0005829">
    <property type="term" value="C:cytosol"/>
    <property type="evidence" value="ECO:0007669"/>
    <property type="project" value="TreeGrafter"/>
</dbReference>
<keyword evidence="3" id="KW-1185">Reference proteome</keyword>
<dbReference type="InterPro" id="IPR050712">
    <property type="entry name" value="NAD(P)H-dep_reductase"/>
</dbReference>
<protein>
    <submittedName>
        <fullName evidence="2">NAD(P)H-dependent oxidoreductase</fullName>
    </submittedName>
</protein>
<dbReference type="InterPro" id="IPR005025">
    <property type="entry name" value="FMN_Rdtase-like_dom"/>
</dbReference>
<feature type="domain" description="NADPH-dependent FMN reductase-like" evidence="1">
    <location>
        <begin position="8"/>
        <end position="152"/>
    </location>
</feature>
<evidence type="ECO:0000313" key="3">
    <source>
        <dbReference type="Proteomes" id="UP000289269"/>
    </source>
</evidence>
<dbReference type="GO" id="GO:0010181">
    <property type="term" value="F:FMN binding"/>
    <property type="evidence" value="ECO:0007669"/>
    <property type="project" value="TreeGrafter"/>
</dbReference>
<dbReference type="SUPFAM" id="SSF52218">
    <property type="entry name" value="Flavoproteins"/>
    <property type="match status" value="1"/>
</dbReference>
<sequence>MQTINLKIVIGSTRPGRISGRVAKWVESEARAAEGARAAVIDLADFNMPFMNEPISPRYNPSRELDPQVARWLAELSKGDAYVFVTPEYNHSVPGVLKNALDFVTSELSRKPATVVAHGTVGGARATMHLKEILSESGAAVLPKAVALPGAAQVIDEQGQLAAAEAAKPYGPKTALSATLDELLWYGRALKTARNDQDQN</sequence>
<accession>A0A4Q0AJ08</accession>
<dbReference type="PANTHER" id="PTHR30543:SF21">
    <property type="entry name" value="NAD(P)H-DEPENDENT FMN REDUCTASE LOT6"/>
    <property type="match status" value="1"/>
</dbReference>
<dbReference type="AlphaFoldDB" id="A0A4Q0AJ08"/>
<evidence type="ECO:0000313" key="2">
    <source>
        <dbReference type="EMBL" id="RWZ79000.1"/>
    </source>
</evidence>
<dbReference type="Gene3D" id="3.40.50.360">
    <property type="match status" value="1"/>
</dbReference>
<dbReference type="PANTHER" id="PTHR30543">
    <property type="entry name" value="CHROMATE REDUCTASE"/>
    <property type="match status" value="1"/>
</dbReference>
<reference evidence="2" key="1">
    <citation type="submission" date="2019-01" db="EMBL/GenBank/DDBJ databases">
        <title>Genomic signatures and co-occurrence patterns of the ultra-small Saccharimodia (Patescibacteria phylum) suggest a symbiotic lifestyle.</title>
        <authorList>
            <person name="Lemos L."/>
            <person name="Medeiros J."/>
            <person name="Andreote F."/>
            <person name="Fernandes G."/>
            <person name="Varani A."/>
            <person name="Oliveira G."/>
            <person name="Pylro V."/>
        </authorList>
    </citation>
    <scope>NUCLEOTIDE SEQUENCE [LARGE SCALE GENOMIC DNA]</scope>
    <source>
        <strain evidence="2">AMD01</strain>
    </source>
</reference>
<dbReference type="Proteomes" id="UP000289269">
    <property type="component" value="Unassembled WGS sequence"/>
</dbReference>
<name>A0A4Q0AJ08_9BACT</name>
<evidence type="ECO:0000259" key="1">
    <source>
        <dbReference type="Pfam" id="PF03358"/>
    </source>
</evidence>
<comment type="caution">
    <text evidence="2">The sequence shown here is derived from an EMBL/GenBank/DDBJ whole genome shotgun (WGS) entry which is preliminary data.</text>
</comment>
<dbReference type="EMBL" id="SCKW01000023">
    <property type="protein sequence ID" value="RWZ79000.1"/>
    <property type="molecule type" value="Genomic_DNA"/>
</dbReference>
<dbReference type="Pfam" id="PF03358">
    <property type="entry name" value="FMN_red"/>
    <property type="match status" value="1"/>
</dbReference>
<proteinExistence type="predicted"/>
<dbReference type="GO" id="GO:0016491">
    <property type="term" value="F:oxidoreductase activity"/>
    <property type="evidence" value="ECO:0007669"/>
    <property type="project" value="InterPro"/>
</dbReference>
<gene>
    <name evidence="2" type="ORF">EOT04_02435</name>
</gene>
<organism evidence="2 3">
    <name type="scientific">Candidatus Chaera renei</name>
    <dbReference type="NCBI Taxonomy" id="2506947"/>
    <lineage>
        <taxon>Bacteria</taxon>
        <taxon>Candidatus Saccharimonadota</taxon>
        <taxon>Candidatus Saccharimonadia</taxon>
        <taxon>Candidatus Saccharimonadales</taxon>
        <taxon>Candidatus Saccharimonadaceae</taxon>
        <taxon>Candidatus Chaera</taxon>
    </lineage>
</organism>